<dbReference type="Pfam" id="PF26109">
    <property type="entry name" value="WHD_BrxR"/>
    <property type="match status" value="1"/>
</dbReference>
<name>A0ABX5LVX1_9GAMM</name>
<dbReference type="RefSeq" id="WP_110187726.1">
    <property type="nucleotide sequence ID" value="NZ_CP177354.1"/>
</dbReference>
<gene>
    <name evidence="4" type="ORF">WH50_13070</name>
</gene>
<evidence type="ECO:0000259" key="2">
    <source>
        <dbReference type="Pfam" id="PF26107"/>
    </source>
</evidence>
<dbReference type="Pfam" id="PF13280">
    <property type="entry name" value="WYL"/>
    <property type="match status" value="1"/>
</dbReference>
<feature type="domain" description="WYL" evidence="1">
    <location>
        <begin position="109"/>
        <end position="174"/>
    </location>
</feature>
<reference evidence="4 5" key="1">
    <citation type="submission" date="2015-03" db="EMBL/GenBank/DDBJ databases">
        <authorList>
            <person name="Krishnan R."/>
            <person name="Midha S."/>
            <person name="Patil P.B."/>
            <person name="Rameshkumar N."/>
        </authorList>
    </citation>
    <scope>NUCLEOTIDE SEQUENCE [LARGE SCALE GENOMIC DNA]</scope>
    <source>
        <strain evidence="4 5">L1E11</strain>
    </source>
</reference>
<dbReference type="InterPro" id="IPR059019">
    <property type="entry name" value="WHD_CapW"/>
</dbReference>
<evidence type="ECO:0000313" key="4">
    <source>
        <dbReference type="EMBL" id="PXF30802.1"/>
    </source>
</evidence>
<dbReference type="Pfam" id="PF26107">
    <property type="entry name" value="BrxR_CTD"/>
    <property type="match status" value="1"/>
</dbReference>
<dbReference type="EMBL" id="LAPT01000062">
    <property type="protein sequence ID" value="PXF30802.1"/>
    <property type="molecule type" value="Genomic_DNA"/>
</dbReference>
<comment type="caution">
    <text evidence="4">The sequence shown here is derived from an EMBL/GenBank/DDBJ whole genome shotgun (WGS) entry which is preliminary data.</text>
</comment>
<dbReference type="PANTHER" id="PTHR34580:SF3">
    <property type="entry name" value="PROTEIN PAFB"/>
    <property type="match status" value="1"/>
</dbReference>
<dbReference type="InterPro" id="IPR051534">
    <property type="entry name" value="CBASS_pafABC_assoc_protein"/>
</dbReference>
<dbReference type="InterPro" id="IPR016634">
    <property type="entry name" value="CapW-like"/>
</dbReference>
<keyword evidence="5" id="KW-1185">Reference proteome</keyword>
<evidence type="ECO:0000259" key="3">
    <source>
        <dbReference type="Pfam" id="PF26109"/>
    </source>
</evidence>
<dbReference type="PANTHER" id="PTHR34580">
    <property type="match status" value="1"/>
</dbReference>
<feature type="domain" description="DNA-binding transcriptional repressor CapW winged helix-turn-helix" evidence="3">
    <location>
        <begin position="6"/>
        <end position="86"/>
    </location>
</feature>
<dbReference type="InterPro" id="IPR059020">
    <property type="entry name" value="CapW_CTD"/>
</dbReference>
<organism evidence="4 5">
    <name type="scientific">Pokkaliibacter plantistimulans</name>
    <dbReference type="NCBI Taxonomy" id="1635171"/>
    <lineage>
        <taxon>Bacteria</taxon>
        <taxon>Pseudomonadati</taxon>
        <taxon>Pseudomonadota</taxon>
        <taxon>Gammaproteobacteria</taxon>
        <taxon>Oceanospirillales</taxon>
        <taxon>Balneatrichaceae</taxon>
        <taxon>Pokkaliibacter</taxon>
    </lineage>
</organism>
<dbReference type="Proteomes" id="UP000248090">
    <property type="component" value="Unassembled WGS sequence"/>
</dbReference>
<dbReference type="PROSITE" id="PS52050">
    <property type="entry name" value="WYL"/>
    <property type="match status" value="1"/>
</dbReference>
<evidence type="ECO:0008006" key="6">
    <source>
        <dbReference type="Google" id="ProtNLM"/>
    </source>
</evidence>
<dbReference type="InterPro" id="IPR026881">
    <property type="entry name" value="WYL_dom"/>
</dbReference>
<protein>
    <recommendedName>
        <fullName evidence="6">WYL domain-containing protein</fullName>
    </recommendedName>
</protein>
<evidence type="ECO:0000313" key="5">
    <source>
        <dbReference type="Proteomes" id="UP000248090"/>
    </source>
</evidence>
<dbReference type="PIRSF" id="PIRSF015558">
    <property type="entry name" value="Txn_reg_DeoR_prd"/>
    <property type="match status" value="1"/>
</dbReference>
<accession>A0ABX5LVX1</accession>
<feature type="domain" description="DNA-binding transcriptional repressor CapW C-terminal dimerisation" evidence="2">
    <location>
        <begin position="194"/>
        <end position="264"/>
    </location>
</feature>
<sequence length="269" mass="31448">MAKNEHDQRYWLIELLAYWEGRVNVSYLEREFHLSRQQASKVLGSYREQMPDNLDYSYTLKAYLPSACFASRFISGEADEYLQWLQGIPRHHLQVARLSSPQRQILPHILRPIIHALTFGYAVDINYASVTNTTEERIIAPHSLVLAAGRWHVRAWCLARQEYRDFVLARTRSASVDETRDIPSPQEDHAWHTWVELVFAPDNRLAAERQQALEQEYGMTDGRLIIRERAALANYLIKQMGVNIKFLDALPEAQQLVLVNKRDIEQWLY</sequence>
<proteinExistence type="predicted"/>
<evidence type="ECO:0000259" key="1">
    <source>
        <dbReference type="Pfam" id="PF13280"/>
    </source>
</evidence>